<accession>A0A6J4HNW1</accession>
<reference evidence="1" key="1">
    <citation type="submission" date="2020-02" db="EMBL/GenBank/DDBJ databases">
        <authorList>
            <person name="Meier V. D."/>
        </authorList>
    </citation>
    <scope>NUCLEOTIDE SEQUENCE</scope>
    <source>
        <strain evidence="1">AVDCRST_MAG41</strain>
    </source>
</reference>
<proteinExistence type="predicted"/>
<evidence type="ECO:0000313" key="1">
    <source>
        <dbReference type="EMBL" id="CAA9228657.1"/>
    </source>
</evidence>
<gene>
    <name evidence="1" type="ORF">AVDCRST_MAG41-810</name>
</gene>
<dbReference type="EMBL" id="CADCTP010000087">
    <property type="protein sequence ID" value="CAA9228657.1"/>
    <property type="molecule type" value="Genomic_DNA"/>
</dbReference>
<organism evidence="1">
    <name type="scientific">uncultured Mycobacteriales bacterium</name>
    <dbReference type="NCBI Taxonomy" id="581187"/>
    <lineage>
        <taxon>Bacteria</taxon>
        <taxon>Bacillati</taxon>
        <taxon>Actinomycetota</taxon>
        <taxon>Actinomycetes</taxon>
        <taxon>Mycobacteriales</taxon>
        <taxon>environmental samples</taxon>
    </lineage>
</organism>
<name>A0A6J4HNW1_9ACTN</name>
<sequence>MRPPIRLAALGLGLATAAAVVIVGGRTADLAVVRESPGRGVSGTGPNAAGPLGLEVTQRGYSLRLSAPTAPFGPTTLRFQLLGPDRRPVAAHGSGQQSEPHVFLVQRDMTGYQHRHPARDATGTWSAPVELHSGTYRVLVEFHPAGEAASLTLGADLIVSGSAHPGLLPEPARDVMVGDCSVSMGGTLTAGTVSRLSFDVRRGDRRVPDPGSYLGATGHLVILRVGDLAAVDVRRVRSGLTFDAAVPSAGTYRLFLDFQKGNADRTAEYTAVVG</sequence>
<dbReference type="AlphaFoldDB" id="A0A6J4HNW1"/>
<protein>
    <submittedName>
        <fullName evidence="1">FIG00995371: possibly secreted protein</fullName>
    </submittedName>
</protein>